<comment type="caution">
    <text evidence="1">The sequence shown here is derived from an EMBL/GenBank/DDBJ whole genome shotgun (WGS) entry which is preliminary data.</text>
</comment>
<dbReference type="EMBL" id="VEVQ02000018">
    <property type="protein sequence ID" value="NHN27817.1"/>
    <property type="molecule type" value="Genomic_DNA"/>
</dbReference>
<reference evidence="1 2" key="2">
    <citation type="submission" date="2019-05" db="EMBL/GenBank/DDBJ databases">
        <authorList>
            <person name="Lianzixin W."/>
        </authorList>
    </citation>
    <scope>NUCLEOTIDE SEQUENCE [LARGE SCALE GENOMIC DNA]</scope>
    <source>
        <strain evidence="1 2">EC11</strain>
    </source>
</reference>
<reference evidence="2" key="1">
    <citation type="submission" date="2019-05" db="EMBL/GenBank/DDBJ databases">
        <title>Flavobacterium profundi sp. nov., isolated from a deep-sea seamount.</title>
        <authorList>
            <person name="Zhang D.-C."/>
        </authorList>
    </citation>
    <scope>NUCLEOTIDE SEQUENCE [LARGE SCALE GENOMIC DNA]</scope>
    <source>
        <strain evidence="2">EC11</strain>
    </source>
</reference>
<protein>
    <submittedName>
        <fullName evidence="1">Uncharacterized protein</fullName>
    </submittedName>
</protein>
<organism evidence="1 2">
    <name type="scientific">Flavobacterium jejuense</name>
    <dbReference type="NCBI Taxonomy" id="1544455"/>
    <lineage>
        <taxon>Bacteria</taxon>
        <taxon>Pseudomonadati</taxon>
        <taxon>Bacteroidota</taxon>
        <taxon>Flavobacteriia</taxon>
        <taxon>Flavobacteriales</taxon>
        <taxon>Flavobacteriaceae</taxon>
        <taxon>Flavobacterium</taxon>
    </lineage>
</organism>
<proteinExistence type="predicted"/>
<keyword evidence="2" id="KW-1185">Reference proteome</keyword>
<sequence length="98" mass="11683">MTDFTKYGGFEKHGENLFDEFSNKFELVLGFYENLFSNNIKIELVHESLNLKMTYGNINYSVNTKKWFVFYNNKLVGDVCSIFDKFGDYYQIDYNYNS</sequence>
<reference evidence="1 2" key="3">
    <citation type="submission" date="2020-02" db="EMBL/GenBank/DDBJ databases">
        <title>Flavobacterium profundi sp. nov., isolated from a deep-sea seamount.</title>
        <authorList>
            <person name="Zhang D.-C."/>
        </authorList>
    </citation>
    <scope>NUCLEOTIDE SEQUENCE [LARGE SCALE GENOMIC DNA]</scope>
    <source>
        <strain evidence="1 2">EC11</strain>
    </source>
</reference>
<dbReference type="RefSeq" id="WP_140964326.1">
    <property type="nucleotide sequence ID" value="NZ_VEVQ02000018.1"/>
</dbReference>
<evidence type="ECO:0000313" key="2">
    <source>
        <dbReference type="Proteomes" id="UP000817854"/>
    </source>
</evidence>
<name>A0ABX0IVB3_9FLAO</name>
<dbReference type="Proteomes" id="UP000817854">
    <property type="component" value="Unassembled WGS sequence"/>
</dbReference>
<accession>A0ABX0IVB3</accession>
<gene>
    <name evidence="1" type="ORF">FIA58_019235</name>
</gene>
<evidence type="ECO:0000313" key="1">
    <source>
        <dbReference type="EMBL" id="NHN27817.1"/>
    </source>
</evidence>